<dbReference type="RefSeq" id="WP_311499687.1">
    <property type="nucleotide sequence ID" value="NZ_JAVRHN010000005.1"/>
</dbReference>
<gene>
    <name evidence="8" type="ORF">RM541_07955</name>
</gene>
<evidence type="ECO:0000256" key="6">
    <source>
        <dbReference type="SAM" id="SignalP"/>
    </source>
</evidence>
<dbReference type="InterPro" id="IPR036909">
    <property type="entry name" value="Cyt_c-like_dom_sf"/>
</dbReference>
<dbReference type="PROSITE" id="PS51257">
    <property type="entry name" value="PROKAR_LIPOPROTEIN"/>
    <property type="match status" value="1"/>
</dbReference>
<dbReference type="Pfam" id="PF13442">
    <property type="entry name" value="Cytochrome_CBB3"/>
    <property type="match status" value="1"/>
</dbReference>
<name>A0ABU3DRF2_9FLAO</name>
<dbReference type="PANTHER" id="PTHR40394:SF2">
    <property type="entry name" value="QUINOL:CYTOCHROME C OXIDOREDUCTASE MEMBRANE PROTEIN"/>
    <property type="match status" value="1"/>
</dbReference>
<evidence type="ECO:0000256" key="3">
    <source>
        <dbReference type="ARBA" id="ARBA00023004"/>
    </source>
</evidence>
<evidence type="ECO:0000256" key="2">
    <source>
        <dbReference type="ARBA" id="ARBA00022723"/>
    </source>
</evidence>
<evidence type="ECO:0000313" key="8">
    <source>
        <dbReference type="EMBL" id="MDT0686295.1"/>
    </source>
</evidence>
<keyword evidence="2 4" id="KW-0479">Metal-binding</keyword>
<feature type="signal peptide" evidence="6">
    <location>
        <begin position="1"/>
        <end position="21"/>
    </location>
</feature>
<dbReference type="Proteomes" id="UP001253848">
    <property type="component" value="Unassembled WGS sequence"/>
</dbReference>
<feature type="domain" description="Cytochrome c" evidence="7">
    <location>
        <begin position="96"/>
        <end position="181"/>
    </location>
</feature>
<comment type="caution">
    <text evidence="8">The sequence shown here is derived from an EMBL/GenBank/DDBJ whole genome shotgun (WGS) entry which is preliminary data.</text>
</comment>
<evidence type="ECO:0000313" key="9">
    <source>
        <dbReference type="Proteomes" id="UP001253848"/>
    </source>
</evidence>
<keyword evidence="9" id="KW-1185">Reference proteome</keyword>
<dbReference type="EMBL" id="JAVRHN010000005">
    <property type="protein sequence ID" value="MDT0686295.1"/>
    <property type="molecule type" value="Genomic_DNA"/>
</dbReference>
<accession>A0ABU3DRF2</accession>
<dbReference type="InterPro" id="IPR009056">
    <property type="entry name" value="Cyt_c-like_dom"/>
</dbReference>
<feature type="chain" id="PRO_5045725146" evidence="6">
    <location>
        <begin position="22"/>
        <end position="233"/>
    </location>
</feature>
<evidence type="ECO:0000256" key="1">
    <source>
        <dbReference type="ARBA" id="ARBA00022617"/>
    </source>
</evidence>
<protein>
    <submittedName>
        <fullName evidence="8">C-type cytochrome</fullName>
    </submittedName>
</protein>
<keyword evidence="1 4" id="KW-0349">Heme</keyword>
<sequence length="233" mass="26379">MKSLFKRYLLLFIIAATVVSCVENNKPNYEYMPNMYRTVPYETYGEYPIFENGQEAKLPVEGTVSRGWMPYPYENDAEGYASAKANLENPLPYTEDNLAEGKQLYTIYCAVCHGDEGDGQGILAEREKILGIPAYDDAGRAITEGSVYHVMYYGLNNMGSYASQTSIEERWLIDHYVMNLKDQLAGNPEREFEEAASFNEVENIIPAVNADKEMVSKETSTTSSEEEENQNEE</sequence>
<evidence type="ECO:0000256" key="4">
    <source>
        <dbReference type="PROSITE-ProRule" id="PRU00433"/>
    </source>
</evidence>
<organism evidence="8 9">
    <name type="scientific">Autumnicola psychrophila</name>
    <dbReference type="NCBI Taxonomy" id="3075592"/>
    <lineage>
        <taxon>Bacteria</taxon>
        <taxon>Pseudomonadati</taxon>
        <taxon>Bacteroidota</taxon>
        <taxon>Flavobacteriia</taxon>
        <taxon>Flavobacteriales</taxon>
        <taxon>Flavobacteriaceae</taxon>
        <taxon>Autumnicola</taxon>
    </lineage>
</organism>
<feature type="region of interest" description="Disordered" evidence="5">
    <location>
        <begin position="209"/>
        <end position="233"/>
    </location>
</feature>
<dbReference type="Gene3D" id="1.10.760.10">
    <property type="entry name" value="Cytochrome c-like domain"/>
    <property type="match status" value="1"/>
</dbReference>
<evidence type="ECO:0000259" key="7">
    <source>
        <dbReference type="PROSITE" id="PS51007"/>
    </source>
</evidence>
<dbReference type="PANTHER" id="PTHR40394">
    <property type="entry name" value="LIPOPROTEIN-RELATED"/>
    <property type="match status" value="1"/>
</dbReference>
<dbReference type="SUPFAM" id="SSF46626">
    <property type="entry name" value="Cytochrome c"/>
    <property type="match status" value="1"/>
</dbReference>
<keyword evidence="6" id="KW-0732">Signal</keyword>
<proteinExistence type="predicted"/>
<dbReference type="PROSITE" id="PS51007">
    <property type="entry name" value="CYTC"/>
    <property type="match status" value="1"/>
</dbReference>
<keyword evidence="3 4" id="KW-0408">Iron</keyword>
<feature type="compositionally biased region" description="Acidic residues" evidence="5">
    <location>
        <begin position="224"/>
        <end position="233"/>
    </location>
</feature>
<reference evidence="8 9" key="1">
    <citation type="submission" date="2023-09" db="EMBL/GenBank/DDBJ databases">
        <authorList>
            <person name="Rey-Velasco X."/>
        </authorList>
    </citation>
    <scope>NUCLEOTIDE SEQUENCE [LARGE SCALE GENOMIC DNA]</scope>
    <source>
        <strain evidence="8 9">F225</strain>
    </source>
</reference>
<evidence type="ECO:0000256" key="5">
    <source>
        <dbReference type="SAM" id="MobiDB-lite"/>
    </source>
</evidence>